<dbReference type="GO" id="GO:0043021">
    <property type="term" value="F:ribonucleoprotein complex binding"/>
    <property type="evidence" value="ECO:0007669"/>
    <property type="project" value="UniProtKB-ARBA"/>
</dbReference>
<dbReference type="GO" id="GO:0005737">
    <property type="term" value="C:cytoplasm"/>
    <property type="evidence" value="ECO:0007669"/>
    <property type="project" value="UniProtKB-SubCell"/>
</dbReference>
<dbReference type="HOGENOM" id="CLU_056289_1_0_1"/>
<proteinExistence type="inferred from homology"/>
<dbReference type="PANTHER" id="PTHR12771">
    <property type="entry name" value="ENGULFMENT AND CELL MOTILITY"/>
    <property type="match status" value="1"/>
</dbReference>
<dbReference type="SUPFAM" id="SSF57667">
    <property type="entry name" value="beta-beta-alpha zinc fingers"/>
    <property type="match status" value="1"/>
</dbReference>
<feature type="chain" id="PRO_5003587059" description="C2H2-type domain-containing protein" evidence="12">
    <location>
        <begin position="24"/>
        <end position="420"/>
    </location>
</feature>
<dbReference type="VEuPathDB" id="FungiDB:KRP22_10026"/>
<dbReference type="InterPro" id="IPR013087">
    <property type="entry name" value="Znf_C2H2_type"/>
</dbReference>
<dbReference type="InterPro" id="IPR036236">
    <property type="entry name" value="Znf_C2H2_sf"/>
</dbReference>
<evidence type="ECO:0000256" key="7">
    <source>
        <dbReference type="ARBA" id="ARBA00022833"/>
    </source>
</evidence>
<evidence type="ECO:0000313" key="15">
    <source>
        <dbReference type="EnsemblProtists" id="Phyra82703"/>
    </source>
</evidence>
<keyword evidence="3" id="KW-0963">Cytoplasm</keyword>
<dbReference type="OMA" id="PHFQQTF"/>
<feature type="signal peptide" evidence="12">
    <location>
        <begin position="1"/>
        <end position="23"/>
    </location>
</feature>
<keyword evidence="16" id="KW-1185">Reference proteome</keyword>
<evidence type="ECO:0008006" key="17">
    <source>
        <dbReference type="Google" id="ProtNLM"/>
    </source>
</evidence>
<dbReference type="InterPro" id="IPR006816">
    <property type="entry name" value="ELMO_dom"/>
</dbReference>
<dbReference type="eggNOG" id="KOG3408">
    <property type="taxonomic scope" value="Eukaryota"/>
</dbReference>
<protein>
    <recommendedName>
        <fullName evidence="17">C2H2-type domain-containing protein</fullName>
    </recommendedName>
</protein>
<dbReference type="eggNOG" id="KOG2998">
    <property type="taxonomic scope" value="Eukaryota"/>
</dbReference>
<sequence>MLNWNIRIILHLIMSAGPRVRRAAVANETVVVRIWRWVKITIWHVFYGQNEWQRLCCPTGAGVDEEKRIVRFRTELALSAQMVQTCNVVFDNEPFPRCDFVNKVYARVHALKNVGYSSSNQKHEEMLEQLWMNLKPNVRREGGRITKEWGEIGFQGTDPMSDFRGMGLFSLVQLNHFTKDYEVEAQRALEESNHPTRWYPFAVTGINVTAFMVELIDERLLDIKLYRLAGSGEDDDVNSGLKQLHDVYATIFTRFNKLWVDTNPRDVMAFPSIFQSLKDDVRLELTHKTNMGTGRSGAGRARAHAKKKQYKRGHATKNRSRDIDQIQDDLSVEKMTGKNMAFEEDEDLPGLGQFYCTPCGRHFIDAKTRDVHLKTKVHKRRLKDVAQKQYTQNEAMQGAGKAVEAYTPAHPKPSVNMDDL</sequence>
<keyword evidence="6 10" id="KW-0863">Zinc-finger</keyword>
<evidence type="ECO:0000256" key="12">
    <source>
        <dbReference type="SAM" id="SignalP"/>
    </source>
</evidence>
<dbReference type="InterPro" id="IPR050868">
    <property type="entry name" value="ELMO_domain-containing"/>
</dbReference>
<keyword evidence="5" id="KW-0479">Metal-binding</keyword>
<dbReference type="Gene3D" id="3.30.160.60">
    <property type="entry name" value="Classic Zinc Finger"/>
    <property type="match status" value="1"/>
</dbReference>
<keyword evidence="8" id="KW-0539">Nucleus</keyword>
<dbReference type="PROSITE" id="PS50157">
    <property type="entry name" value="ZINC_FINGER_C2H2_2"/>
    <property type="match status" value="1"/>
</dbReference>
<dbReference type="EnsemblProtists" id="Phyra82703">
    <property type="protein sequence ID" value="Phyra82703"/>
    <property type="gene ID" value="Phyra82703"/>
</dbReference>
<dbReference type="GO" id="GO:0042254">
    <property type="term" value="P:ribosome biogenesis"/>
    <property type="evidence" value="ECO:0007669"/>
    <property type="project" value="UniProtKB-KW"/>
</dbReference>
<organism evidence="15 16">
    <name type="scientific">Phytophthora ramorum</name>
    <name type="common">Sudden oak death agent</name>
    <dbReference type="NCBI Taxonomy" id="164328"/>
    <lineage>
        <taxon>Eukaryota</taxon>
        <taxon>Sar</taxon>
        <taxon>Stramenopiles</taxon>
        <taxon>Oomycota</taxon>
        <taxon>Peronosporomycetes</taxon>
        <taxon>Peronosporales</taxon>
        <taxon>Peronosporaceae</taxon>
        <taxon>Phytophthora</taxon>
    </lineage>
</organism>
<keyword evidence="7" id="KW-0862">Zinc</keyword>
<dbReference type="Pfam" id="PF12171">
    <property type="entry name" value="zf-C2H2_jaz"/>
    <property type="match status" value="1"/>
</dbReference>
<dbReference type="AlphaFoldDB" id="H3GYE0"/>
<dbReference type="InterPro" id="IPR022755">
    <property type="entry name" value="Znf_C2H2_jaz"/>
</dbReference>
<accession>H3GYE0</accession>
<name>H3GYE0_PHYRM</name>
<dbReference type="PROSITE" id="PS00028">
    <property type="entry name" value="ZINC_FINGER_C2H2_1"/>
    <property type="match status" value="1"/>
</dbReference>
<feature type="region of interest" description="Disordered" evidence="11">
    <location>
        <begin position="289"/>
        <end position="324"/>
    </location>
</feature>
<evidence type="ECO:0000256" key="1">
    <source>
        <dbReference type="ARBA" id="ARBA00004123"/>
    </source>
</evidence>
<evidence type="ECO:0000256" key="9">
    <source>
        <dbReference type="ARBA" id="ARBA00038064"/>
    </source>
</evidence>
<dbReference type="PROSITE" id="PS51335">
    <property type="entry name" value="ELMO"/>
    <property type="match status" value="1"/>
</dbReference>
<keyword evidence="12" id="KW-0732">Signal</keyword>
<dbReference type="FunFam" id="3.30.160.60:FF:000299">
    <property type="entry name" value="Zinc finger protein 593"/>
    <property type="match status" value="1"/>
</dbReference>
<evidence type="ECO:0000256" key="10">
    <source>
        <dbReference type="PROSITE-ProRule" id="PRU00042"/>
    </source>
</evidence>
<dbReference type="GO" id="GO:0008270">
    <property type="term" value="F:zinc ion binding"/>
    <property type="evidence" value="ECO:0007669"/>
    <property type="project" value="UniProtKB-KW"/>
</dbReference>
<evidence type="ECO:0000259" key="14">
    <source>
        <dbReference type="PROSITE" id="PS51335"/>
    </source>
</evidence>
<dbReference type="VEuPathDB" id="FungiDB:KRP23_8346"/>
<dbReference type="GO" id="GO:0005634">
    <property type="term" value="C:nucleus"/>
    <property type="evidence" value="ECO:0007669"/>
    <property type="project" value="UniProtKB-SubCell"/>
</dbReference>
<evidence type="ECO:0000259" key="13">
    <source>
        <dbReference type="PROSITE" id="PS50157"/>
    </source>
</evidence>
<comment type="similarity">
    <text evidence="9">Belongs to the ZNF593/BUD20 C2H2-type zinc-finger protein family.</text>
</comment>
<evidence type="ECO:0000256" key="3">
    <source>
        <dbReference type="ARBA" id="ARBA00022490"/>
    </source>
</evidence>
<evidence type="ECO:0000256" key="8">
    <source>
        <dbReference type="ARBA" id="ARBA00023242"/>
    </source>
</evidence>
<dbReference type="VEuPathDB" id="FungiDB:KRP22_10027"/>
<comment type="subcellular location">
    <subcellularLocation>
        <location evidence="2">Cytoplasm</location>
    </subcellularLocation>
    <subcellularLocation>
        <location evidence="1">Nucleus</location>
    </subcellularLocation>
</comment>
<reference evidence="16" key="1">
    <citation type="journal article" date="2006" name="Science">
        <title>Phytophthora genome sequences uncover evolutionary origins and mechanisms of pathogenesis.</title>
        <authorList>
            <person name="Tyler B.M."/>
            <person name="Tripathy S."/>
            <person name="Zhang X."/>
            <person name="Dehal P."/>
            <person name="Jiang R.H."/>
            <person name="Aerts A."/>
            <person name="Arredondo F.D."/>
            <person name="Baxter L."/>
            <person name="Bensasson D."/>
            <person name="Beynon J.L."/>
            <person name="Chapman J."/>
            <person name="Damasceno C.M."/>
            <person name="Dorrance A.E."/>
            <person name="Dou D."/>
            <person name="Dickerman A.W."/>
            <person name="Dubchak I.L."/>
            <person name="Garbelotto M."/>
            <person name="Gijzen M."/>
            <person name="Gordon S.G."/>
            <person name="Govers F."/>
            <person name="Grunwald N.J."/>
            <person name="Huang W."/>
            <person name="Ivors K.L."/>
            <person name="Jones R.W."/>
            <person name="Kamoun S."/>
            <person name="Krampis K."/>
            <person name="Lamour K.H."/>
            <person name="Lee M.K."/>
            <person name="McDonald W.H."/>
            <person name="Medina M."/>
            <person name="Meijer H.J."/>
            <person name="Nordberg E.K."/>
            <person name="Maclean D.J."/>
            <person name="Ospina-Giraldo M.D."/>
            <person name="Morris P.F."/>
            <person name="Phuntumart V."/>
            <person name="Putnam N.H."/>
            <person name="Rash S."/>
            <person name="Rose J.K."/>
            <person name="Sakihama Y."/>
            <person name="Salamov A.A."/>
            <person name="Savidor A."/>
            <person name="Scheuring C.F."/>
            <person name="Smith B.M."/>
            <person name="Sobral B.W."/>
            <person name="Terry A."/>
            <person name="Torto-Alalibo T.A."/>
            <person name="Win J."/>
            <person name="Xu Z."/>
            <person name="Zhang H."/>
            <person name="Grigoriev I.V."/>
            <person name="Rokhsar D.S."/>
            <person name="Boore J.L."/>
        </authorList>
    </citation>
    <scope>NUCLEOTIDE SEQUENCE [LARGE SCALE GENOMIC DNA]</scope>
    <source>
        <strain evidence="16">Pr102</strain>
    </source>
</reference>
<evidence type="ECO:0000256" key="11">
    <source>
        <dbReference type="SAM" id="MobiDB-lite"/>
    </source>
</evidence>
<evidence type="ECO:0000256" key="6">
    <source>
        <dbReference type="ARBA" id="ARBA00022771"/>
    </source>
</evidence>
<dbReference type="EMBL" id="DS566073">
    <property type="status" value="NOT_ANNOTATED_CDS"/>
    <property type="molecule type" value="Genomic_DNA"/>
</dbReference>
<evidence type="ECO:0000256" key="4">
    <source>
        <dbReference type="ARBA" id="ARBA00022517"/>
    </source>
</evidence>
<reference evidence="15" key="2">
    <citation type="submission" date="2015-06" db="UniProtKB">
        <authorList>
            <consortium name="EnsemblProtists"/>
        </authorList>
    </citation>
    <scope>IDENTIFICATION</scope>
    <source>
        <strain evidence="15">Pr102</strain>
    </source>
</reference>
<dbReference type="Pfam" id="PF04727">
    <property type="entry name" value="ELMO_CED12"/>
    <property type="match status" value="1"/>
</dbReference>
<feature type="compositionally biased region" description="Basic residues" evidence="11">
    <location>
        <begin position="301"/>
        <end position="318"/>
    </location>
</feature>
<evidence type="ECO:0000313" key="16">
    <source>
        <dbReference type="Proteomes" id="UP000005238"/>
    </source>
</evidence>
<dbReference type="PANTHER" id="PTHR12771:SF51">
    <property type="entry name" value="LD01482P"/>
    <property type="match status" value="1"/>
</dbReference>
<dbReference type="Proteomes" id="UP000005238">
    <property type="component" value="Unassembled WGS sequence"/>
</dbReference>
<feature type="domain" description="C2H2-type" evidence="13">
    <location>
        <begin position="354"/>
        <end position="383"/>
    </location>
</feature>
<dbReference type="InParanoid" id="H3GYE0"/>
<feature type="domain" description="ELMO" evidence="14">
    <location>
        <begin position="122"/>
        <end position="285"/>
    </location>
</feature>
<evidence type="ECO:0000256" key="5">
    <source>
        <dbReference type="ARBA" id="ARBA00022723"/>
    </source>
</evidence>
<evidence type="ECO:0000256" key="2">
    <source>
        <dbReference type="ARBA" id="ARBA00004496"/>
    </source>
</evidence>
<keyword evidence="4" id="KW-0690">Ribosome biogenesis</keyword>
<dbReference type="VEuPathDB" id="FungiDB:KRP23_8345"/>